<evidence type="ECO:0000259" key="3">
    <source>
        <dbReference type="Pfam" id="PF13518"/>
    </source>
</evidence>
<dbReference type="SUPFAM" id="SSF48295">
    <property type="entry name" value="TrpR-like"/>
    <property type="match status" value="1"/>
</dbReference>
<name>A0AAW7JW84_9ACTN</name>
<protein>
    <submittedName>
        <fullName evidence="4">Helix-turn-helix domain-containing protein</fullName>
    </submittedName>
</protein>
<proteinExistence type="inferred from homology"/>
<dbReference type="PANTHER" id="PTHR33795">
    <property type="entry name" value="INSERTION ELEMENT IS150 PROTEIN INSJ"/>
    <property type="match status" value="1"/>
</dbReference>
<gene>
    <name evidence="4" type="ORF">QVN40_10025</name>
</gene>
<dbReference type="InterPro" id="IPR036388">
    <property type="entry name" value="WH-like_DNA-bd_sf"/>
</dbReference>
<comment type="caution">
    <text evidence="4">The sequence shown here is derived from an EMBL/GenBank/DDBJ whole genome shotgun (WGS) entry which is preliminary data.</text>
</comment>
<dbReference type="PANTHER" id="PTHR33795:SF1">
    <property type="entry name" value="INSERTION ELEMENT IS150 PROTEIN INSJ"/>
    <property type="match status" value="1"/>
</dbReference>
<feature type="region of interest" description="Disordered" evidence="2">
    <location>
        <begin position="114"/>
        <end position="138"/>
    </location>
</feature>
<evidence type="ECO:0000313" key="4">
    <source>
        <dbReference type="EMBL" id="MDN0070028.1"/>
    </source>
</evidence>
<reference evidence="4" key="1">
    <citation type="submission" date="2023-06" db="EMBL/GenBank/DDBJ databases">
        <authorList>
            <person name="Zeman M."/>
            <person name="Kubasova T."/>
            <person name="Jahodarova E."/>
            <person name="Nykrynova M."/>
            <person name="Rychlik I."/>
        </authorList>
    </citation>
    <scope>NUCLEOTIDE SEQUENCE</scope>
    <source>
        <strain evidence="4">15_COKtk</strain>
    </source>
</reference>
<dbReference type="Proteomes" id="UP001168505">
    <property type="component" value="Unassembled WGS sequence"/>
</dbReference>
<dbReference type="EMBL" id="JAUEIR010000009">
    <property type="protein sequence ID" value="MDN0070028.1"/>
    <property type="molecule type" value="Genomic_DNA"/>
</dbReference>
<dbReference type="InterPro" id="IPR010921">
    <property type="entry name" value="Trp_repressor/repl_initiator"/>
</dbReference>
<dbReference type="InterPro" id="IPR052057">
    <property type="entry name" value="IS150/IS1296_orfA-like"/>
</dbReference>
<dbReference type="Pfam" id="PF13384">
    <property type="entry name" value="HTH_23"/>
    <property type="match status" value="1"/>
</dbReference>
<feature type="domain" description="Insertion element IS150 protein InsJ-like helix-turn-helix" evidence="3">
    <location>
        <begin position="71"/>
        <end position="124"/>
    </location>
</feature>
<accession>A0AAW7JW84</accession>
<reference evidence="4" key="2">
    <citation type="submission" date="2023-08" db="EMBL/GenBank/DDBJ databases">
        <title>Identification and characterization of horizontal gene transfer across gut microbiota members of farm animals based on homology search.</title>
        <authorList>
            <person name="Schwarzerova J."/>
            <person name="Nykrynova M."/>
            <person name="Jureckova K."/>
            <person name="Cejkova D."/>
            <person name="Rychlik I."/>
        </authorList>
    </citation>
    <scope>NUCLEOTIDE SEQUENCE</scope>
    <source>
        <strain evidence="4">15_COKtk</strain>
    </source>
</reference>
<sequence length="171" mass="18798">MATDLRCRHDEALLLEAARLHDAGLGRRAIGARLGVPHATVRKWLDKYRAGGTELLLKMGGKQARYDYETKVAAARAVVDGGMPGPEAMARFGIASKSPLESWCRLYREGGAEALRPKPKGRPRGSGAEAAPRTREQELEARVRKLEAQVAYLKKSIALKAELRSRTGRRP</sequence>
<organism evidence="4 5">
    <name type="scientific">Collinsella ihumii</name>
    <dbReference type="NCBI Taxonomy" id="1720204"/>
    <lineage>
        <taxon>Bacteria</taxon>
        <taxon>Bacillati</taxon>
        <taxon>Actinomycetota</taxon>
        <taxon>Coriobacteriia</taxon>
        <taxon>Coriobacteriales</taxon>
        <taxon>Coriobacteriaceae</taxon>
        <taxon>Collinsella</taxon>
    </lineage>
</organism>
<comment type="similarity">
    <text evidence="1">Belongs to the IS150/IS1296 orfA family.</text>
</comment>
<dbReference type="SUPFAM" id="SSF46689">
    <property type="entry name" value="Homeodomain-like"/>
    <property type="match status" value="1"/>
</dbReference>
<dbReference type="AlphaFoldDB" id="A0AAW7JW84"/>
<evidence type="ECO:0000313" key="5">
    <source>
        <dbReference type="Proteomes" id="UP001168505"/>
    </source>
</evidence>
<evidence type="ECO:0000256" key="2">
    <source>
        <dbReference type="SAM" id="MobiDB-lite"/>
    </source>
</evidence>
<dbReference type="GO" id="GO:0043565">
    <property type="term" value="F:sequence-specific DNA binding"/>
    <property type="evidence" value="ECO:0007669"/>
    <property type="project" value="InterPro"/>
</dbReference>
<dbReference type="InterPro" id="IPR009057">
    <property type="entry name" value="Homeodomain-like_sf"/>
</dbReference>
<dbReference type="Gene3D" id="1.10.10.10">
    <property type="entry name" value="Winged helix-like DNA-binding domain superfamily/Winged helix DNA-binding domain"/>
    <property type="match status" value="2"/>
</dbReference>
<dbReference type="Pfam" id="PF13518">
    <property type="entry name" value="HTH_28"/>
    <property type="match status" value="1"/>
</dbReference>
<dbReference type="InterPro" id="IPR055247">
    <property type="entry name" value="InsJ-like_HTH"/>
</dbReference>
<dbReference type="RefSeq" id="WP_289827578.1">
    <property type="nucleotide sequence ID" value="NZ_JAUEIR010000009.1"/>
</dbReference>
<evidence type="ECO:0000256" key="1">
    <source>
        <dbReference type="ARBA" id="ARBA00038232"/>
    </source>
</evidence>